<dbReference type="CDD" id="cd03271">
    <property type="entry name" value="ABC_UvrA_II"/>
    <property type="match status" value="1"/>
</dbReference>
<feature type="domain" description="ABC transporter" evidence="16">
    <location>
        <begin position="601"/>
        <end position="929"/>
    </location>
</feature>
<accession>Q2FPB8</accession>
<keyword evidence="14" id="KW-0742">SOS response</keyword>
<dbReference type="GO" id="GO:0009381">
    <property type="term" value="F:excinuclease ABC activity"/>
    <property type="evidence" value="ECO:0007669"/>
    <property type="project" value="UniProtKB-UniRule"/>
</dbReference>
<evidence type="ECO:0000256" key="4">
    <source>
        <dbReference type="ARBA" id="ARBA00022737"/>
    </source>
</evidence>
<dbReference type="GO" id="GO:0003677">
    <property type="term" value="F:DNA binding"/>
    <property type="evidence" value="ECO:0007669"/>
    <property type="project" value="UniProtKB-UniRule"/>
</dbReference>
<dbReference type="PANTHER" id="PTHR43152:SF3">
    <property type="entry name" value="UVRABC SYSTEM PROTEIN A"/>
    <property type="match status" value="1"/>
</dbReference>
<evidence type="ECO:0000313" key="18">
    <source>
        <dbReference type="Proteomes" id="UP000001941"/>
    </source>
</evidence>
<dbReference type="Gene3D" id="1.20.1580.10">
    <property type="entry name" value="ABC transporter ATPase like domain"/>
    <property type="match status" value="2"/>
</dbReference>
<feature type="zinc finger region" description="C4-type" evidence="14">
    <location>
        <begin position="732"/>
        <end position="758"/>
    </location>
</feature>
<dbReference type="CDD" id="cd03270">
    <property type="entry name" value="ABC_UvrA_I"/>
    <property type="match status" value="1"/>
</dbReference>
<evidence type="ECO:0000256" key="15">
    <source>
        <dbReference type="SAM" id="MobiDB-lite"/>
    </source>
</evidence>
<dbReference type="GO" id="GO:0005737">
    <property type="term" value="C:cytoplasm"/>
    <property type="evidence" value="ECO:0007669"/>
    <property type="project" value="UniProtKB-SubCell"/>
</dbReference>
<sequence length="953" mass="106393">MKNIIIKGAREHNLKNISVTIPRDQFIVITGLSGSGKSTLAFDTLYAEGQRRYVESLSSYARQFLGLMNKPDVEAIEGLSPAISIEQKSTSKNPRSTVGTVTEIYDYLRLLYARIGIPYCPEHNLPIMGQSPERIAERIEEECTGQITILAPLIRKKKGTYQQLFKDLNKEGFARVRVNGEIYRTDDEITLERYKMHDIDLVIDRLDVSDHSRLVEACEQASARSEGLIIITCEDGEDRTYSSKMACPICGITFEELQPRMFSFNSPFGACPDCKGLGIRMDFDPDLIIPEKEKSIAEGAIATYRNFLDGYRSQFVGAVAKHFGFTVNTPIKDLNEKQYNALMYGSNEKISFHMSYKQGEGEWSHKGTWEGLLPQAERLYSQTNSEYRKRELEKFMKITPCQTCKGKRLKDKILAVRIKDKSIIDLTDLSITASIAFFNNLELSEKETEIARQILKEILSRLTFLERVGLGYLTLSRSAGTLSGGEAQRIRLATQIGANLMGVLYVLDEPSIGLHQRDNNRLIDTLRQLRDLGNTLIVVEHDEDTIRAADWVIDMGPGAGLNGGEIIAEGTPHEIEQNERSLTGAYLSGRMQIEIPEKRRIHDRYISITGCQENNLKNITARIPMGTLTLITGVSGSGKSSLIYDTLYPALQKMVYHSRVEAGKHTSVTCDEPIDKVIVIDQSPIGRTPRSNPATYTKVFDEIRNIFAETKEAKMRGYKSGRFSFNVKGGRCEACQGDGLIKIEMNFLPDVYIECEECKGTRYNRETLEVKYKDKSIADVLAMSVDEAIELFSAIPKIRNKLQTLIDVGLGYIKLGQSATTLSGGEAQRIKLTRELSKRATGQTVYLLDEPTTGLHFHDVRKLIQVFSELVAKGNTVIVIEHNLDVIKSADYIIDLGPEGGDAGGEIIATGTPEEVAGNPASYTGMFLAKLLPSSPPDKKKRTPRKKSEQTSG</sequence>
<dbReference type="GO" id="GO:0008270">
    <property type="term" value="F:zinc ion binding"/>
    <property type="evidence" value="ECO:0007669"/>
    <property type="project" value="UniProtKB-UniRule"/>
</dbReference>
<keyword evidence="11 14" id="KW-0267">Excision nuclease</keyword>
<dbReference type="EMBL" id="CP000254">
    <property type="protein sequence ID" value="ABD40908.1"/>
    <property type="molecule type" value="Genomic_DNA"/>
</dbReference>
<evidence type="ECO:0000256" key="13">
    <source>
        <dbReference type="ARBA" id="ARBA00023204"/>
    </source>
</evidence>
<keyword evidence="13 14" id="KW-0234">DNA repair</keyword>
<comment type="subunit">
    <text evidence="14">Forms a heterotetramer with UvrB during the search for lesions.</text>
</comment>
<keyword evidence="3 14" id="KW-0479">Metal-binding</keyword>
<dbReference type="Proteomes" id="UP000001941">
    <property type="component" value="Chromosome"/>
</dbReference>
<dbReference type="PROSITE" id="PS50893">
    <property type="entry name" value="ABC_TRANSPORTER_2"/>
    <property type="match status" value="1"/>
</dbReference>
<dbReference type="Gene3D" id="3.40.50.300">
    <property type="entry name" value="P-loop containing nucleotide triphosphate hydrolases"/>
    <property type="match status" value="2"/>
</dbReference>
<evidence type="ECO:0000256" key="14">
    <source>
        <dbReference type="HAMAP-Rule" id="MF_00205"/>
    </source>
</evidence>
<comment type="subcellular location">
    <subcellularLocation>
        <location evidence="1 14">Cytoplasm</location>
    </subcellularLocation>
</comment>
<dbReference type="NCBIfam" id="TIGR00630">
    <property type="entry name" value="uvra"/>
    <property type="match status" value="1"/>
</dbReference>
<dbReference type="HAMAP" id="MF_00205">
    <property type="entry name" value="UvrA"/>
    <property type="match status" value="1"/>
</dbReference>
<dbReference type="Gene3D" id="3.30.1490.20">
    <property type="entry name" value="ATP-grasp fold, A domain"/>
    <property type="match status" value="1"/>
</dbReference>
<dbReference type="InterPro" id="IPR027417">
    <property type="entry name" value="P-loop_NTPase"/>
</dbReference>
<keyword evidence="2 14" id="KW-0963">Cytoplasm</keyword>
<feature type="binding site" evidence="14">
    <location>
        <begin position="633"/>
        <end position="640"/>
    </location>
    <ligand>
        <name>ATP</name>
        <dbReference type="ChEBI" id="CHEBI:30616"/>
    </ligand>
</feature>
<evidence type="ECO:0000256" key="7">
    <source>
        <dbReference type="ARBA" id="ARBA00022769"/>
    </source>
</evidence>
<dbReference type="InterPro" id="IPR041102">
    <property type="entry name" value="UvrA_inter"/>
</dbReference>
<dbReference type="STRING" id="323259.Mhun_1160"/>
<keyword evidence="8 14" id="KW-0863">Zinc-finger</keyword>
<evidence type="ECO:0000259" key="16">
    <source>
        <dbReference type="PROSITE" id="PS50893"/>
    </source>
</evidence>
<feature type="region of interest" description="Disordered" evidence="15">
    <location>
        <begin position="931"/>
        <end position="953"/>
    </location>
</feature>
<dbReference type="AlphaFoldDB" id="Q2FPB8"/>
<comment type="similarity">
    <text evidence="14">Belongs to the ABC transporter superfamily. UvrA family.</text>
</comment>
<evidence type="ECO:0000256" key="12">
    <source>
        <dbReference type="ARBA" id="ARBA00023125"/>
    </source>
</evidence>
<dbReference type="eggNOG" id="arCOG04694">
    <property type="taxonomic scope" value="Archaea"/>
</dbReference>
<evidence type="ECO:0000256" key="8">
    <source>
        <dbReference type="ARBA" id="ARBA00022771"/>
    </source>
</evidence>
<evidence type="ECO:0000256" key="5">
    <source>
        <dbReference type="ARBA" id="ARBA00022741"/>
    </source>
</evidence>
<dbReference type="RefSeq" id="WP_011448186.1">
    <property type="nucleotide sequence ID" value="NC_007796.1"/>
</dbReference>
<dbReference type="GO" id="GO:0005524">
    <property type="term" value="F:ATP binding"/>
    <property type="evidence" value="ECO:0007669"/>
    <property type="project" value="UniProtKB-UniRule"/>
</dbReference>
<dbReference type="GeneID" id="3922968"/>
<feature type="binding site" evidence="14">
    <location>
        <begin position="31"/>
        <end position="38"/>
    </location>
    <ligand>
        <name>ATP</name>
        <dbReference type="ChEBI" id="CHEBI:30616"/>
    </ligand>
</feature>
<evidence type="ECO:0000256" key="2">
    <source>
        <dbReference type="ARBA" id="ARBA00022490"/>
    </source>
</evidence>
<dbReference type="InterPro" id="IPR017871">
    <property type="entry name" value="ABC_transporter-like_CS"/>
</dbReference>
<dbReference type="Pfam" id="PF17755">
    <property type="entry name" value="UvrA_DNA-bind"/>
    <property type="match status" value="1"/>
</dbReference>
<organism evidence="17 18">
    <name type="scientific">Methanospirillum hungatei JF-1 (strain ATCC 27890 / DSM 864 / NBRC 100397 / JF-1)</name>
    <dbReference type="NCBI Taxonomy" id="323259"/>
    <lineage>
        <taxon>Archaea</taxon>
        <taxon>Methanobacteriati</taxon>
        <taxon>Methanobacteriota</taxon>
        <taxon>Stenosarchaea group</taxon>
        <taxon>Methanomicrobia</taxon>
        <taxon>Methanomicrobiales</taxon>
        <taxon>Methanospirillaceae</taxon>
        <taxon>Methanospirillum</taxon>
    </lineage>
</organism>
<dbReference type="KEGG" id="mhu:Mhun_1160"/>
<reference evidence="18" key="1">
    <citation type="journal article" date="2016" name="Stand. Genomic Sci.">
        <title>Complete genome sequence of Methanospirillum hungatei type strain JF1.</title>
        <authorList>
            <person name="Gunsalus R.P."/>
            <person name="Cook L.E."/>
            <person name="Crable B."/>
            <person name="Rohlin L."/>
            <person name="McDonald E."/>
            <person name="Mouttaki H."/>
            <person name="Sieber J.R."/>
            <person name="Poweleit N."/>
            <person name="Zhou H."/>
            <person name="Lapidus A.L."/>
            <person name="Daligault H.E."/>
            <person name="Land M."/>
            <person name="Gilna P."/>
            <person name="Ivanova N."/>
            <person name="Kyrpides N."/>
            <person name="Culley D.E."/>
            <person name="McInerney M.J."/>
        </authorList>
    </citation>
    <scope>NUCLEOTIDE SEQUENCE [LARGE SCALE GENOMIC DNA]</scope>
    <source>
        <strain evidence="18">ATCC 27890 / DSM 864 / NBRC 100397 / JF-1</strain>
    </source>
</reference>
<evidence type="ECO:0000313" key="17">
    <source>
        <dbReference type="EMBL" id="ABD40908.1"/>
    </source>
</evidence>
<dbReference type="Gene3D" id="1.10.8.280">
    <property type="entry name" value="ABC transporter ATPase domain-like"/>
    <property type="match status" value="1"/>
</dbReference>
<comment type="function">
    <text evidence="14">The UvrABC repair system catalyzes the recognition and processing of DNA lesions. UvrA is an ATPase and a DNA-binding protein. A damage recognition complex composed of 2 UvrA and 2 UvrB subunits scans DNA for abnormalities. When the presence of a lesion has been verified by UvrB, the UvrA molecules dissociate.</text>
</comment>
<protein>
    <recommendedName>
        <fullName evidence="14">UvrABC system protein A</fullName>
        <shortName evidence="14">UvrA protein</shortName>
    </recommendedName>
    <alternativeName>
        <fullName evidence="14">Excinuclease ABC subunit A</fullName>
    </alternativeName>
</protein>
<evidence type="ECO:0000256" key="9">
    <source>
        <dbReference type="ARBA" id="ARBA00022833"/>
    </source>
</evidence>
<dbReference type="Pfam" id="PF17760">
    <property type="entry name" value="UvrA_inter"/>
    <property type="match status" value="1"/>
</dbReference>
<dbReference type="PROSITE" id="PS00211">
    <property type="entry name" value="ABC_TRANSPORTER_1"/>
    <property type="match status" value="1"/>
</dbReference>
<name>Q2FPB8_METHJ</name>
<keyword evidence="12 14" id="KW-0238">DNA-binding</keyword>
<keyword evidence="9 14" id="KW-0862">Zinc</keyword>
<dbReference type="GO" id="GO:0009380">
    <property type="term" value="C:excinuclease repair complex"/>
    <property type="evidence" value="ECO:0007669"/>
    <property type="project" value="InterPro"/>
</dbReference>
<dbReference type="InterPro" id="IPR013815">
    <property type="entry name" value="ATP_grasp_subdomain_1"/>
</dbReference>
<dbReference type="SUPFAM" id="SSF52540">
    <property type="entry name" value="P-loop containing nucleoside triphosphate hydrolases"/>
    <property type="match status" value="2"/>
</dbReference>
<dbReference type="HOGENOM" id="CLU_001370_2_1_2"/>
<dbReference type="GO" id="GO:0009432">
    <property type="term" value="P:SOS response"/>
    <property type="evidence" value="ECO:0007669"/>
    <property type="project" value="UniProtKB-UniRule"/>
</dbReference>
<evidence type="ECO:0000256" key="6">
    <source>
        <dbReference type="ARBA" id="ARBA00022763"/>
    </source>
</evidence>
<proteinExistence type="inferred from homology"/>
<dbReference type="OrthoDB" id="7896at2157"/>
<gene>
    <name evidence="14" type="primary">uvrA</name>
    <name evidence="17" type="ordered locus">Mhun_1160</name>
</gene>
<evidence type="ECO:0000256" key="11">
    <source>
        <dbReference type="ARBA" id="ARBA00022881"/>
    </source>
</evidence>
<feature type="zinc finger region" description="C4-type" evidence="14">
    <location>
        <begin position="247"/>
        <end position="274"/>
    </location>
</feature>
<evidence type="ECO:0000256" key="10">
    <source>
        <dbReference type="ARBA" id="ARBA00022840"/>
    </source>
</evidence>
<keyword evidence="6 14" id="KW-0227">DNA damage</keyword>
<keyword evidence="5 14" id="KW-0547">Nucleotide-binding</keyword>
<dbReference type="InterPro" id="IPR004602">
    <property type="entry name" value="UvrA"/>
</dbReference>
<keyword evidence="18" id="KW-1185">Reference proteome</keyword>
<evidence type="ECO:0000256" key="3">
    <source>
        <dbReference type="ARBA" id="ARBA00022723"/>
    </source>
</evidence>
<dbReference type="NCBIfam" id="NF001503">
    <property type="entry name" value="PRK00349.1"/>
    <property type="match status" value="1"/>
</dbReference>
<keyword evidence="7 14" id="KW-0228">DNA excision</keyword>
<keyword evidence="10 14" id="KW-0067">ATP-binding</keyword>
<dbReference type="GO" id="GO:0006289">
    <property type="term" value="P:nucleotide-excision repair"/>
    <property type="evidence" value="ECO:0007669"/>
    <property type="project" value="UniProtKB-UniRule"/>
</dbReference>
<dbReference type="InParanoid" id="Q2FPB8"/>
<dbReference type="EnsemblBacteria" id="ABD40908">
    <property type="protein sequence ID" value="ABD40908"/>
    <property type="gene ID" value="Mhun_1160"/>
</dbReference>
<dbReference type="InterPro" id="IPR003439">
    <property type="entry name" value="ABC_transporter-like_ATP-bd"/>
</dbReference>
<dbReference type="InterPro" id="IPR041552">
    <property type="entry name" value="UvrA_DNA-bd"/>
</dbReference>
<dbReference type="FunFam" id="1.20.1580.10:FF:000002">
    <property type="entry name" value="UvrABC system protein A"/>
    <property type="match status" value="1"/>
</dbReference>
<dbReference type="PANTHER" id="PTHR43152">
    <property type="entry name" value="UVRABC SYSTEM PROTEIN A"/>
    <property type="match status" value="1"/>
</dbReference>
<dbReference type="GO" id="GO:0016887">
    <property type="term" value="F:ATP hydrolysis activity"/>
    <property type="evidence" value="ECO:0007669"/>
    <property type="project" value="InterPro"/>
</dbReference>
<keyword evidence="4 14" id="KW-0677">Repeat</keyword>
<evidence type="ECO:0000256" key="1">
    <source>
        <dbReference type="ARBA" id="ARBA00004496"/>
    </source>
</evidence>